<name>A0A841JAD3_9SPHN</name>
<feature type="domain" description="HTH hxlR-type" evidence="4">
    <location>
        <begin position="12"/>
        <end position="109"/>
    </location>
</feature>
<evidence type="ECO:0000256" key="1">
    <source>
        <dbReference type="ARBA" id="ARBA00023015"/>
    </source>
</evidence>
<evidence type="ECO:0000256" key="3">
    <source>
        <dbReference type="ARBA" id="ARBA00023163"/>
    </source>
</evidence>
<dbReference type="PANTHER" id="PTHR33204">
    <property type="entry name" value="TRANSCRIPTIONAL REGULATOR, MARR FAMILY"/>
    <property type="match status" value="1"/>
</dbReference>
<reference evidence="5 6" key="1">
    <citation type="submission" date="2020-08" db="EMBL/GenBank/DDBJ databases">
        <title>Genomic Encyclopedia of Type Strains, Phase IV (KMG-IV): sequencing the most valuable type-strain genomes for metagenomic binning, comparative biology and taxonomic classification.</title>
        <authorList>
            <person name="Goeker M."/>
        </authorList>
    </citation>
    <scope>NUCLEOTIDE SEQUENCE [LARGE SCALE GENOMIC DNA]</scope>
    <source>
        <strain evidence="5 6">DSM 102255</strain>
    </source>
</reference>
<keyword evidence="1" id="KW-0805">Transcription regulation</keyword>
<accession>A0A841JAD3</accession>
<dbReference type="PROSITE" id="PS51118">
    <property type="entry name" value="HTH_HXLR"/>
    <property type="match status" value="1"/>
</dbReference>
<dbReference type="InterPro" id="IPR036388">
    <property type="entry name" value="WH-like_DNA-bd_sf"/>
</dbReference>
<evidence type="ECO:0000256" key="2">
    <source>
        <dbReference type="ARBA" id="ARBA00023125"/>
    </source>
</evidence>
<keyword evidence="2 5" id="KW-0238">DNA-binding</keyword>
<evidence type="ECO:0000259" key="4">
    <source>
        <dbReference type="PROSITE" id="PS51118"/>
    </source>
</evidence>
<comment type="caution">
    <text evidence="5">The sequence shown here is derived from an EMBL/GenBank/DDBJ whole genome shotgun (WGS) entry which is preliminary data.</text>
</comment>
<proteinExistence type="predicted"/>
<organism evidence="5 6">
    <name type="scientific">Sphingobium subterraneum</name>
    <dbReference type="NCBI Taxonomy" id="627688"/>
    <lineage>
        <taxon>Bacteria</taxon>
        <taxon>Pseudomonadati</taxon>
        <taxon>Pseudomonadota</taxon>
        <taxon>Alphaproteobacteria</taxon>
        <taxon>Sphingomonadales</taxon>
        <taxon>Sphingomonadaceae</taxon>
        <taxon>Sphingobium</taxon>
    </lineage>
</organism>
<evidence type="ECO:0000313" key="6">
    <source>
        <dbReference type="Proteomes" id="UP000552700"/>
    </source>
</evidence>
<keyword evidence="3" id="KW-0804">Transcription</keyword>
<dbReference type="AlphaFoldDB" id="A0A841JAD3"/>
<dbReference type="InterPro" id="IPR002577">
    <property type="entry name" value="HTH_HxlR"/>
</dbReference>
<dbReference type="EMBL" id="JACIJP010000005">
    <property type="protein sequence ID" value="MBB6125101.1"/>
    <property type="molecule type" value="Genomic_DNA"/>
</dbReference>
<dbReference type="SUPFAM" id="SSF46785">
    <property type="entry name" value="Winged helix' DNA-binding domain"/>
    <property type="match status" value="1"/>
</dbReference>
<dbReference type="RefSeq" id="WP_184081402.1">
    <property type="nucleotide sequence ID" value="NZ_JACIJP010000005.1"/>
</dbReference>
<dbReference type="PANTHER" id="PTHR33204:SF18">
    <property type="entry name" value="TRANSCRIPTIONAL REGULATORY PROTEIN"/>
    <property type="match status" value="1"/>
</dbReference>
<evidence type="ECO:0000313" key="5">
    <source>
        <dbReference type="EMBL" id="MBB6125101.1"/>
    </source>
</evidence>
<dbReference type="Pfam" id="PF01638">
    <property type="entry name" value="HxlR"/>
    <property type="match status" value="1"/>
</dbReference>
<dbReference type="GO" id="GO:0003677">
    <property type="term" value="F:DNA binding"/>
    <property type="evidence" value="ECO:0007669"/>
    <property type="project" value="UniProtKB-KW"/>
</dbReference>
<dbReference type="Gene3D" id="1.10.10.10">
    <property type="entry name" value="Winged helix-like DNA-binding domain superfamily/Winged helix DNA-binding domain"/>
    <property type="match status" value="1"/>
</dbReference>
<gene>
    <name evidence="5" type="ORF">FHS92_002858</name>
</gene>
<keyword evidence="6" id="KW-1185">Reference proteome</keyword>
<dbReference type="InterPro" id="IPR036390">
    <property type="entry name" value="WH_DNA-bd_sf"/>
</dbReference>
<dbReference type="Proteomes" id="UP000552700">
    <property type="component" value="Unassembled WGS sequence"/>
</dbReference>
<protein>
    <submittedName>
        <fullName evidence="5">DNA-binding HxlR family transcriptional regulator</fullName>
    </submittedName>
</protein>
<sequence length="169" mass="19341">MVHESTPRWENCPLPDALEVIGERWSFLILRGAMSGLRHFEEFQSSLGIARNILSNRLTRMVDNGILDRQVMDCDKRRVEYRLTCKGRALGPVMIALRQWAEKWERGAPCTPRLVDRRDRQPVQEVVVLAQDGRRLETADILWIDLAGDDRPQGALRENAPIASVQQIA</sequence>